<evidence type="ECO:0000313" key="4">
    <source>
        <dbReference type="Proteomes" id="UP000735302"/>
    </source>
</evidence>
<dbReference type="Pfam" id="PF14497">
    <property type="entry name" value="GST_C_3"/>
    <property type="match status" value="1"/>
</dbReference>
<organism evidence="3 4">
    <name type="scientific">Plakobranchus ocellatus</name>
    <dbReference type="NCBI Taxonomy" id="259542"/>
    <lineage>
        <taxon>Eukaryota</taxon>
        <taxon>Metazoa</taxon>
        <taxon>Spiralia</taxon>
        <taxon>Lophotrochozoa</taxon>
        <taxon>Mollusca</taxon>
        <taxon>Gastropoda</taxon>
        <taxon>Heterobranchia</taxon>
        <taxon>Euthyneura</taxon>
        <taxon>Panpulmonata</taxon>
        <taxon>Sacoglossa</taxon>
        <taxon>Placobranchoidea</taxon>
        <taxon>Plakobranchidae</taxon>
        <taxon>Plakobranchus</taxon>
    </lineage>
</organism>
<dbReference type="AlphaFoldDB" id="A0AAV4BS80"/>
<dbReference type="Proteomes" id="UP000735302">
    <property type="component" value="Unassembled WGS sequence"/>
</dbReference>
<dbReference type="PROSITE" id="PS50404">
    <property type="entry name" value="GST_NTER"/>
    <property type="match status" value="1"/>
</dbReference>
<dbReference type="EMBL" id="BLXT01005284">
    <property type="protein sequence ID" value="GFO21842.1"/>
    <property type="molecule type" value="Genomic_DNA"/>
</dbReference>
<dbReference type="PANTHER" id="PTHR11571">
    <property type="entry name" value="GLUTATHIONE S-TRANSFERASE"/>
    <property type="match status" value="1"/>
</dbReference>
<name>A0AAV4BS80_9GAST</name>
<protein>
    <submittedName>
        <fullName evidence="3">Glutathione s-transferase</fullName>
    </submittedName>
</protein>
<dbReference type="InterPro" id="IPR004045">
    <property type="entry name" value="Glutathione_S-Trfase_N"/>
</dbReference>
<comment type="caution">
    <text evidence="3">The sequence shown here is derived from an EMBL/GenBank/DDBJ whole genome shotgun (WGS) entry which is preliminary data.</text>
</comment>
<dbReference type="PROSITE" id="PS50405">
    <property type="entry name" value="GST_CTER"/>
    <property type="match status" value="1"/>
</dbReference>
<dbReference type="InterPro" id="IPR036249">
    <property type="entry name" value="Thioredoxin-like_sf"/>
</dbReference>
<dbReference type="InterPro" id="IPR036282">
    <property type="entry name" value="Glutathione-S-Trfase_C_sf"/>
</dbReference>
<evidence type="ECO:0000313" key="3">
    <source>
        <dbReference type="EMBL" id="GFO21842.1"/>
    </source>
</evidence>
<reference evidence="3 4" key="1">
    <citation type="journal article" date="2021" name="Elife">
        <title>Chloroplast acquisition without the gene transfer in kleptoplastic sea slugs, Plakobranchus ocellatus.</title>
        <authorList>
            <person name="Maeda T."/>
            <person name="Takahashi S."/>
            <person name="Yoshida T."/>
            <person name="Shimamura S."/>
            <person name="Takaki Y."/>
            <person name="Nagai Y."/>
            <person name="Toyoda A."/>
            <person name="Suzuki Y."/>
            <person name="Arimoto A."/>
            <person name="Ishii H."/>
            <person name="Satoh N."/>
            <person name="Nishiyama T."/>
            <person name="Hasebe M."/>
            <person name="Maruyama T."/>
            <person name="Minagawa J."/>
            <person name="Obokata J."/>
            <person name="Shigenobu S."/>
        </authorList>
    </citation>
    <scope>NUCLEOTIDE SEQUENCE [LARGE SCALE GENOMIC DNA]</scope>
</reference>
<dbReference type="SUPFAM" id="SSF47616">
    <property type="entry name" value="GST C-terminal domain-like"/>
    <property type="match status" value="1"/>
</dbReference>
<accession>A0AAV4BS80</accession>
<dbReference type="Pfam" id="PF02798">
    <property type="entry name" value="GST_N"/>
    <property type="match status" value="1"/>
</dbReference>
<keyword evidence="4" id="KW-1185">Reference proteome</keyword>
<sequence length="188" mass="21758">MSKPRMTYFKYRGRGELSCLVMAAAGKELDQRIVDVPTWLKMKPNTFFQRVPFIEIDGQEYFQGNAIAIYLARENVQMKEDILLEEIKSFVGTDDQKDQAAKDLPEVVYPRVMQIFERLIQQNPSKSGFVIGNKMTLADLAIFEGTQSCYQGNPWFMRNFPELMKLRQKVVEADGVRQYLAKRKQTGI</sequence>
<dbReference type="InterPro" id="IPR050213">
    <property type="entry name" value="GST_superfamily"/>
</dbReference>
<dbReference type="CDD" id="cd03192">
    <property type="entry name" value="GST_C_Sigma_like"/>
    <property type="match status" value="1"/>
</dbReference>
<dbReference type="InterPro" id="IPR010987">
    <property type="entry name" value="Glutathione-S-Trfase_C-like"/>
</dbReference>
<evidence type="ECO:0000259" key="2">
    <source>
        <dbReference type="PROSITE" id="PS50405"/>
    </source>
</evidence>
<evidence type="ECO:0000259" key="1">
    <source>
        <dbReference type="PROSITE" id="PS50404"/>
    </source>
</evidence>
<dbReference type="CDD" id="cd03039">
    <property type="entry name" value="GST_N_Sigma_like"/>
    <property type="match status" value="1"/>
</dbReference>
<proteinExistence type="predicted"/>
<feature type="domain" description="GST C-terminal" evidence="2">
    <location>
        <begin position="57"/>
        <end position="188"/>
    </location>
</feature>
<dbReference type="GO" id="GO:0006749">
    <property type="term" value="P:glutathione metabolic process"/>
    <property type="evidence" value="ECO:0007669"/>
    <property type="project" value="TreeGrafter"/>
</dbReference>
<dbReference type="InterPro" id="IPR004046">
    <property type="entry name" value="GST_C"/>
</dbReference>
<gene>
    <name evidence="3" type="ORF">PoB_004834700</name>
</gene>
<dbReference type="Gene3D" id="1.20.1050.10">
    <property type="match status" value="1"/>
</dbReference>
<feature type="domain" description="GST N-terminal" evidence="1">
    <location>
        <begin position="2"/>
        <end position="79"/>
    </location>
</feature>
<dbReference type="Gene3D" id="3.40.30.10">
    <property type="entry name" value="Glutaredoxin"/>
    <property type="match status" value="1"/>
</dbReference>
<dbReference type="SUPFAM" id="SSF52833">
    <property type="entry name" value="Thioredoxin-like"/>
    <property type="match status" value="1"/>
</dbReference>
<dbReference type="GO" id="GO:0004364">
    <property type="term" value="F:glutathione transferase activity"/>
    <property type="evidence" value="ECO:0007669"/>
    <property type="project" value="TreeGrafter"/>
</dbReference>